<dbReference type="OrthoDB" id="16079at2759"/>
<dbReference type="Proteomes" id="UP000756921">
    <property type="component" value="Unassembled WGS sequence"/>
</dbReference>
<dbReference type="SUPFAM" id="SSF53335">
    <property type="entry name" value="S-adenosyl-L-methionine-dependent methyltransferases"/>
    <property type="match status" value="1"/>
</dbReference>
<evidence type="ECO:0000256" key="6">
    <source>
        <dbReference type="ARBA" id="ARBA00022884"/>
    </source>
</evidence>
<comment type="subcellular location">
    <subcellularLocation>
        <location evidence="1">Mitochondrion</location>
    </subcellularLocation>
</comment>
<keyword evidence="4" id="KW-0808">Transferase</keyword>
<evidence type="ECO:0000256" key="2">
    <source>
        <dbReference type="ARBA" id="ARBA00013836"/>
    </source>
</evidence>
<organism evidence="9 10">
    <name type="scientific">Paraphaeosphaeria minitans</name>
    <dbReference type="NCBI Taxonomy" id="565426"/>
    <lineage>
        <taxon>Eukaryota</taxon>
        <taxon>Fungi</taxon>
        <taxon>Dikarya</taxon>
        <taxon>Ascomycota</taxon>
        <taxon>Pezizomycotina</taxon>
        <taxon>Dothideomycetes</taxon>
        <taxon>Pleosporomycetidae</taxon>
        <taxon>Pleosporales</taxon>
        <taxon>Massarineae</taxon>
        <taxon>Didymosphaeriaceae</taxon>
        <taxon>Paraphaeosphaeria</taxon>
    </lineage>
</organism>
<dbReference type="InterPro" id="IPR001737">
    <property type="entry name" value="KsgA/Erm"/>
</dbReference>
<dbReference type="InterPro" id="IPR029063">
    <property type="entry name" value="SAM-dependent_MTases_sf"/>
</dbReference>
<dbReference type="GO" id="GO:0006391">
    <property type="term" value="P:transcription initiation at mitochondrial promoter"/>
    <property type="evidence" value="ECO:0007669"/>
    <property type="project" value="TreeGrafter"/>
</dbReference>
<sequence length="644" mass="74184">MLGSLTPSRSRFVFRASYRAALSLSHLRHASRKASNKVVASPDYWSDHPRLAKSDQYPLSRQLADLGPRPDPLSSTKTTARLRTQIVSPDLCDDILEYIGPSLEKYKGCDIIDLNPGACLWSQKLHEFLQPQTHVLFEPTPDMWSTYQRPLLDNPGSKYRLYEGRDIRDRPAFDELFDTILPHQKPAEPPSSGPPQPNNNLLVTGSIMWDPKAPGMGFDSLGKQLMALFTECAWRNERFHKYGPVRSLLWMTEEDVKGVVPRSHYMYPKYAMVMNYLAKTVQVVTPDHQPRGPGHSTIGRMPQYEIQSVIRAMQRGQENGLKLPQHRRDCIHDMAEDIMQRNIERGKAADTRLTQTEMIEYLEKRSREGKSSVGIDFQRDIDIISQDEYLEQHPELRWTTDLSGRPKRTPLGVKHHFRFCQLTSLRKFRIQAEKLSDRLEGLFDREIEFLKMEDGPEKEEAKKELEAVAEELQMDMEQLQAPKQTTAVSSANDRISLKSPVPRLQWDNRPYEPLVMQPDELWPRRRASLVDVEPYPRQDFKLDWFMDFAHALFNSANHSVPKALDSLQSGASALVDEVPSLRDPARGGRLKLEHMKVNMLTNEMIEGLWHAYNAWPFKTNSANHSKYFALKQKGHYVSNDVSKR</sequence>
<dbReference type="PANTHER" id="PTHR11727:SF17">
    <property type="entry name" value="DIMETHYLADENOSINE TRANSFERASE 1, MITOCHONDRIAL"/>
    <property type="match status" value="1"/>
</dbReference>
<accession>A0A9P6KMI6</accession>
<dbReference type="EMBL" id="WJXW01000012">
    <property type="protein sequence ID" value="KAF9731529.1"/>
    <property type="molecule type" value="Genomic_DNA"/>
</dbReference>
<protein>
    <recommendedName>
        <fullName evidence="2">Mitochondrial transcription factor 1</fullName>
    </recommendedName>
</protein>
<reference evidence="9" key="1">
    <citation type="journal article" date="2020" name="Mol. Plant Microbe Interact.">
        <title>Genome Sequence of the Biocontrol Agent Coniothyrium minitans strain Conio (IMI 134523).</title>
        <authorList>
            <person name="Patel D."/>
            <person name="Shittu T.A."/>
            <person name="Baroncelli R."/>
            <person name="Muthumeenakshi S."/>
            <person name="Osborne T.H."/>
            <person name="Janganan T.K."/>
            <person name="Sreenivasaprasad S."/>
        </authorList>
    </citation>
    <scope>NUCLEOTIDE SEQUENCE</scope>
    <source>
        <strain evidence="9">Conio</strain>
    </source>
</reference>
<evidence type="ECO:0000256" key="1">
    <source>
        <dbReference type="ARBA" id="ARBA00004173"/>
    </source>
</evidence>
<evidence type="ECO:0000313" key="10">
    <source>
        <dbReference type="Proteomes" id="UP000756921"/>
    </source>
</evidence>
<dbReference type="Gene3D" id="1.10.8.100">
    <property type="entry name" value="Ribosomal RNA adenine dimethylase-like, domain 2"/>
    <property type="match status" value="1"/>
</dbReference>
<dbReference type="GO" id="GO:0005759">
    <property type="term" value="C:mitochondrial matrix"/>
    <property type="evidence" value="ECO:0007669"/>
    <property type="project" value="TreeGrafter"/>
</dbReference>
<comment type="caution">
    <text evidence="9">The sequence shown here is derived from an EMBL/GenBank/DDBJ whole genome shotgun (WGS) entry which is preliminary data.</text>
</comment>
<gene>
    <name evidence="9" type="ORF">PMIN01_10546</name>
</gene>
<keyword evidence="10" id="KW-1185">Reference proteome</keyword>
<dbReference type="GO" id="GO:0008168">
    <property type="term" value="F:methyltransferase activity"/>
    <property type="evidence" value="ECO:0007669"/>
    <property type="project" value="UniProtKB-KW"/>
</dbReference>
<evidence type="ECO:0000256" key="7">
    <source>
        <dbReference type="ARBA" id="ARBA00024915"/>
    </source>
</evidence>
<evidence type="ECO:0000256" key="5">
    <source>
        <dbReference type="ARBA" id="ARBA00022691"/>
    </source>
</evidence>
<dbReference type="GO" id="GO:0032259">
    <property type="term" value="P:methylation"/>
    <property type="evidence" value="ECO:0007669"/>
    <property type="project" value="UniProtKB-KW"/>
</dbReference>
<dbReference type="PANTHER" id="PTHR11727">
    <property type="entry name" value="DIMETHYLADENOSINE TRANSFERASE"/>
    <property type="match status" value="1"/>
</dbReference>
<comment type="function">
    <text evidence="7">Mitochondrial transcription factor that confers selective promoter recognition on the core subunit of the yeast mitochondrial RNA polymerase. Interacts with DNA in a non-specific manner.</text>
</comment>
<evidence type="ECO:0000313" key="9">
    <source>
        <dbReference type="EMBL" id="KAF9731529.1"/>
    </source>
</evidence>
<dbReference type="AlphaFoldDB" id="A0A9P6KMI6"/>
<name>A0A9P6KMI6_9PLEO</name>
<feature type="coiled-coil region" evidence="8">
    <location>
        <begin position="425"/>
        <end position="482"/>
    </location>
</feature>
<evidence type="ECO:0000256" key="3">
    <source>
        <dbReference type="ARBA" id="ARBA00022603"/>
    </source>
</evidence>
<dbReference type="Gene3D" id="3.40.50.150">
    <property type="entry name" value="Vaccinia Virus protein VP39"/>
    <property type="match status" value="1"/>
</dbReference>
<dbReference type="GO" id="GO:0034246">
    <property type="term" value="F:mitochondrial transcription factor activity"/>
    <property type="evidence" value="ECO:0007669"/>
    <property type="project" value="TreeGrafter"/>
</dbReference>
<keyword evidence="5" id="KW-0949">S-adenosyl-L-methionine</keyword>
<proteinExistence type="predicted"/>
<keyword evidence="8" id="KW-0175">Coiled coil</keyword>
<dbReference type="GO" id="GO:0034245">
    <property type="term" value="C:mitochondrial DNA-directed RNA polymerase complex"/>
    <property type="evidence" value="ECO:0007669"/>
    <property type="project" value="TreeGrafter"/>
</dbReference>
<dbReference type="InterPro" id="IPR023165">
    <property type="entry name" value="rRNA_Ade_diMease-like_C"/>
</dbReference>
<keyword evidence="6" id="KW-0694">RNA-binding</keyword>
<dbReference type="GO" id="GO:0003723">
    <property type="term" value="F:RNA binding"/>
    <property type="evidence" value="ECO:0007669"/>
    <property type="project" value="UniProtKB-KW"/>
</dbReference>
<evidence type="ECO:0000256" key="4">
    <source>
        <dbReference type="ARBA" id="ARBA00022679"/>
    </source>
</evidence>
<keyword evidence="3" id="KW-0489">Methyltransferase</keyword>
<evidence type="ECO:0000256" key="8">
    <source>
        <dbReference type="SAM" id="Coils"/>
    </source>
</evidence>